<comment type="similarity">
    <text evidence="3 14">Belongs to the class I-like SAM-binding methyltransferase superfamily. RsmB/NOP family.</text>
</comment>
<keyword evidence="10 14" id="KW-0694">RNA-binding</keyword>
<evidence type="ECO:0000256" key="8">
    <source>
        <dbReference type="ARBA" id="ARBA00022679"/>
    </source>
</evidence>
<evidence type="ECO:0000256" key="5">
    <source>
        <dbReference type="ARBA" id="ARBA00022490"/>
    </source>
</evidence>
<comment type="catalytic activity">
    <reaction evidence="13">
        <text>cytidine(967) in 16S rRNA + S-adenosyl-L-methionine = 5-methylcytidine(967) in 16S rRNA + S-adenosyl-L-homocysteine + H(+)</text>
        <dbReference type="Rhea" id="RHEA:42748"/>
        <dbReference type="Rhea" id="RHEA-COMP:10219"/>
        <dbReference type="Rhea" id="RHEA-COMP:10220"/>
        <dbReference type="ChEBI" id="CHEBI:15378"/>
        <dbReference type="ChEBI" id="CHEBI:57856"/>
        <dbReference type="ChEBI" id="CHEBI:59789"/>
        <dbReference type="ChEBI" id="CHEBI:74483"/>
        <dbReference type="ChEBI" id="CHEBI:82748"/>
        <dbReference type="EC" id="2.1.1.176"/>
    </reaction>
</comment>
<keyword evidence="6" id="KW-0698">rRNA processing</keyword>
<dbReference type="Pfam" id="PF22458">
    <property type="entry name" value="RsmF-B_ferredox"/>
    <property type="match status" value="1"/>
</dbReference>
<dbReference type="STRING" id="336831.WG68_08225"/>
<feature type="domain" description="SAM-dependent MTase RsmB/NOP-type" evidence="15">
    <location>
        <begin position="163"/>
        <end position="437"/>
    </location>
</feature>
<evidence type="ECO:0000313" key="16">
    <source>
        <dbReference type="EMBL" id="KKO45979.1"/>
    </source>
</evidence>
<dbReference type="NCBIfam" id="NF008149">
    <property type="entry name" value="PRK10901.1"/>
    <property type="match status" value="1"/>
</dbReference>
<sequence>MSRDCRALAAQCCYQVIDQGRSLSDVLPKAQQQIVNPLDKALLQEMCFGVMRTLPQLEQVCAQLMQKPLVKNFRVLQFLIYVGIYQLHFMRVPDHAAINATVEAARELKGQSLTKLINGVLRNVQRQPQLFDFNQASQAVQFNHPGWLISALQAAYPEQWQSLLEANQHKAPLWLRVNTQQISTEAFCSALAEEDIAYNQPLTHLPTAVLLDTPSDVTALPGYQQGWFSVQDAAAQYAGWLLAPENGQRILDACCAPGGKTCHLLELAPAANVTALDKDPTRLIRVQENLQRLGLTANVLAADAANPASWWDGKLFDKILLDVPCSATGVIRRHPDIRWLRKKSDITPLVQLQQQILQQCWALLAPGGKLLYATCSVLPAENHEQISLFLSQNTDASLQTMPSQHNAEPDVAGKPGWQLLPGQHNRDGFYYALLQKAPQDNHSG</sequence>
<dbReference type="InterPro" id="IPR049560">
    <property type="entry name" value="MeTrfase_RsmB-F_NOP2_cat"/>
</dbReference>
<evidence type="ECO:0000256" key="1">
    <source>
        <dbReference type="ARBA" id="ARBA00002724"/>
    </source>
</evidence>
<dbReference type="SUPFAM" id="SSF53335">
    <property type="entry name" value="S-adenosyl-L-methionine-dependent methyltransferases"/>
    <property type="match status" value="1"/>
</dbReference>
<dbReference type="InterPro" id="IPR006027">
    <property type="entry name" value="NusB_RsmB_TIM44"/>
</dbReference>
<dbReference type="InterPro" id="IPR023267">
    <property type="entry name" value="RCMT"/>
</dbReference>
<dbReference type="Proteomes" id="UP000034228">
    <property type="component" value="Unassembled WGS sequence"/>
</dbReference>
<evidence type="ECO:0000256" key="4">
    <source>
        <dbReference type="ARBA" id="ARBA00012140"/>
    </source>
</evidence>
<keyword evidence="9 14" id="KW-0949">S-adenosyl-L-methionine</keyword>
<dbReference type="SUPFAM" id="SSF48013">
    <property type="entry name" value="NusB-like"/>
    <property type="match status" value="1"/>
</dbReference>
<feature type="binding site" evidence="14">
    <location>
        <position position="322"/>
    </location>
    <ligand>
        <name>S-adenosyl-L-methionine</name>
        <dbReference type="ChEBI" id="CHEBI:59789"/>
    </ligand>
</feature>
<evidence type="ECO:0000259" key="15">
    <source>
        <dbReference type="PROSITE" id="PS51686"/>
    </source>
</evidence>
<dbReference type="PATRIC" id="fig|336831.14.peg.862"/>
<dbReference type="GO" id="GO:0005829">
    <property type="term" value="C:cytosol"/>
    <property type="evidence" value="ECO:0007669"/>
    <property type="project" value="TreeGrafter"/>
</dbReference>
<dbReference type="GO" id="GO:0009383">
    <property type="term" value="F:rRNA (cytosine-C5-)-methyltransferase activity"/>
    <property type="evidence" value="ECO:0007669"/>
    <property type="project" value="TreeGrafter"/>
</dbReference>
<dbReference type="InterPro" id="IPR004573">
    <property type="entry name" value="rRNA_ssu_MeTfrase_B"/>
</dbReference>
<feature type="binding site" evidence="14">
    <location>
        <position position="277"/>
    </location>
    <ligand>
        <name>S-adenosyl-L-methionine</name>
        <dbReference type="ChEBI" id="CHEBI:59789"/>
    </ligand>
</feature>
<evidence type="ECO:0000256" key="10">
    <source>
        <dbReference type="ARBA" id="ARBA00022884"/>
    </source>
</evidence>
<dbReference type="PRINTS" id="PR02008">
    <property type="entry name" value="RCMTFAMILY"/>
</dbReference>
<dbReference type="Gene3D" id="3.30.70.1170">
    <property type="entry name" value="Sun protein, domain 3"/>
    <property type="match status" value="1"/>
</dbReference>
<dbReference type="Pfam" id="PF01189">
    <property type="entry name" value="Methyltr_RsmB-F"/>
    <property type="match status" value="1"/>
</dbReference>
<dbReference type="GO" id="GO:0070475">
    <property type="term" value="P:rRNA base methylation"/>
    <property type="evidence" value="ECO:0007669"/>
    <property type="project" value="TreeGrafter"/>
</dbReference>
<feature type="active site" description="Nucleophile" evidence="14">
    <location>
        <position position="375"/>
    </location>
</feature>
<dbReference type="EC" id="2.1.1.176" evidence="4"/>
<dbReference type="EMBL" id="LAHO01000006">
    <property type="protein sequence ID" value="KKO45979.1"/>
    <property type="molecule type" value="Genomic_DNA"/>
</dbReference>
<keyword evidence="7 14" id="KW-0489">Methyltransferase</keyword>
<dbReference type="NCBIfam" id="TIGR00563">
    <property type="entry name" value="rsmB"/>
    <property type="match status" value="1"/>
</dbReference>
<dbReference type="NCBIfam" id="NF011494">
    <property type="entry name" value="PRK14902.1"/>
    <property type="match status" value="1"/>
</dbReference>
<gene>
    <name evidence="16" type="ORF">WG68_08225</name>
</gene>
<dbReference type="PROSITE" id="PS01153">
    <property type="entry name" value="NOL1_NOP2_SUN"/>
    <property type="match status" value="1"/>
</dbReference>
<evidence type="ECO:0000256" key="2">
    <source>
        <dbReference type="ARBA" id="ARBA00004496"/>
    </source>
</evidence>
<dbReference type="InterPro" id="IPR001678">
    <property type="entry name" value="MeTrfase_RsmB-F_NOP2_dom"/>
</dbReference>
<keyword evidence="8 14" id="KW-0808">Transferase</keyword>
<keyword evidence="17" id="KW-1185">Reference proteome</keyword>
<dbReference type="PANTHER" id="PTHR22807:SF61">
    <property type="entry name" value="NOL1_NOP2_SUN FAMILY PROTEIN _ ANTITERMINATION NUSB DOMAIN-CONTAINING PROTEIN"/>
    <property type="match status" value="1"/>
</dbReference>
<dbReference type="Pfam" id="PF01029">
    <property type="entry name" value="NusB"/>
    <property type="match status" value="1"/>
</dbReference>
<reference evidence="16 17" key="1">
    <citation type="submission" date="2015-03" db="EMBL/GenBank/DDBJ databases">
        <title>Draft genome sequences of two protease-producing strains of Arsukibacterium isolated from two cold and alkaline environments.</title>
        <authorList>
            <person name="Lylloff J.E."/>
            <person name="Skov L.B."/>
            <person name="Jepsen M."/>
            <person name="Hallin P.F."/>
            <person name="Sorensen S.J."/>
            <person name="Stougaard P."/>
            <person name="Glaring M.A."/>
        </authorList>
    </citation>
    <scope>NUCLEOTIDE SEQUENCE [LARGE SCALE GENOMIC DNA]</scope>
    <source>
        <strain evidence="16 17">GCM72</strain>
    </source>
</reference>
<dbReference type="Gene3D" id="1.10.287.730">
    <property type="entry name" value="Helix hairpin bin"/>
    <property type="match status" value="1"/>
</dbReference>
<comment type="function">
    <text evidence="1">Specifically methylates the cytosine at position 967 (m5C967) of 16S rRNA.</text>
</comment>
<keyword evidence="5" id="KW-0963">Cytoplasm</keyword>
<comment type="subcellular location">
    <subcellularLocation>
        <location evidence="2">Cytoplasm</location>
    </subcellularLocation>
</comment>
<organism evidence="16 17">
    <name type="scientific">Arsukibacterium ikkense</name>
    <dbReference type="NCBI Taxonomy" id="336831"/>
    <lineage>
        <taxon>Bacteria</taxon>
        <taxon>Pseudomonadati</taxon>
        <taxon>Pseudomonadota</taxon>
        <taxon>Gammaproteobacteria</taxon>
        <taxon>Chromatiales</taxon>
        <taxon>Chromatiaceae</taxon>
        <taxon>Arsukibacterium</taxon>
    </lineage>
</organism>
<dbReference type="RefSeq" id="WP_046557182.1">
    <property type="nucleotide sequence ID" value="NZ_LAHO01000006.1"/>
</dbReference>
<dbReference type="CDD" id="cd02440">
    <property type="entry name" value="AdoMet_MTases"/>
    <property type="match status" value="1"/>
</dbReference>
<accession>A0A0M2V6D8</accession>
<name>A0A0M2V6D8_9GAMM</name>
<evidence type="ECO:0000256" key="14">
    <source>
        <dbReference type="PROSITE-ProRule" id="PRU01023"/>
    </source>
</evidence>
<comment type="caution">
    <text evidence="16">The sequence shown here is derived from an EMBL/GenBank/DDBJ whole genome shotgun (WGS) entry which is preliminary data.</text>
</comment>
<dbReference type="InterPro" id="IPR054728">
    <property type="entry name" value="RsmB-like_ferredoxin"/>
</dbReference>
<dbReference type="PROSITE" id="PS51686">
    <property type="entry name" value="SAM_MT_RSMB_NOP"/>
    <property type="match status" value="1"/>
</dbReference>
<evidence type="ECO:0000256" key="13">
    <source>
        <dbReference type="ARBA" id="ARBA00047283"/>
    </source>
</evidence>
<evidence type="ECO:0000256" key="7">
    <source>
        <dbReference type="ARBA" id="ARBA00022603"/>
    </source>
</evidence>
<dbReference type="GO" id="GO:0003723">
    <property type="term" value="F:RNA binding"/>
    <property type="evidence" value="ECO:0007669"/>
    <property type="project" value="UniProtKB-UniRule"/>
</dbReference>
<evidence type="ECO:0000256" key="11">
    <source>
        <dbReference type="ARBA" id="ARBA00030399"/>
    </source>
</evidence>
<dbReference type="AlphaFoldDB" id="A0A0M2V6D8"/>
<evidence type="ECO:0000256" key="9">
    <source>
        <dbReference type="ARBA" id="ARBA00022691"/>
    </source>
</evidence>
<dbReference type="FunFam" id="3.40.50.150:FF:000022">
    <property type="entry name" value="Ribosomal RNA small subunit methyltransferase B"/>
    <property type="match status" value="1"/>
</dbReference>
<dbReference type="PANTHER" id="PTHR22807">
    <property type="entry name" value="NOP2 YEAST -RELATED NOL1/NOP2/FMU SUN DOMAIN-CONTAINING"/>
    <property type="match status" value="1"/>
</dbReference>
<dbReference type="InterPro" id="IPR029063">
    <property type="entry name" value="SAM-dependent_MTases_sf"/>
</dbReference>
<evidence type="ECO:0000256" key="6">
    <source>
        <dbReference type="ARBA" id="ARBA00022552"/>
    </source>
</evidence>
<evidence type="ECO:0000313" key="17">
    <source>
        <dbReference type="Proteomes" id="UP000034228"/>
    </source>
</evidence>
<evidence type="ECO:0000256" key="12">
    <source>
        <dbReference type="ARBA" id="ARBA00031088"/>
    </source>
</evidence>
<dbReference type="Gene3D" id="3.40.50.150">
    <property type="entry name" value="Vaccinia Virus protein VP39"/>
    <property type="match status" value="1"/>
</dbReference>
<protein>
    <recommendedName>
        <fullName evidence="4">16S rRNA (cytosine(967)-C(5))-methyltransferase</fullName>
        <ecNumber evidence="4">2.1.1.176</ecNumber>
    </recommendedName>
    <alternativeName>
        <fullName evidence="11">16S rRNA m5C967 methyltransferase</fullName>
    </alternativeName>
    <alternativeName>
        <fullName evidence="12">rRNA (cytosine-C(5)-)-methyltransferase RsmB</fullName>
    </alternativeName>
</protein>
<proteinExistence type="inferred from homology"/>
<dbReference type="InterPro" id="IPR018314">
    <property type="entry name" value="RsmB/NOL1/NOP2-like_CS"/>
</dbReference>
<dbReference type="GO" id="GO:0006355">
    <property type="term" value="P:regulation of DNA-templated transcription"/>
    <property type="evidence" value="ECO:0007669"/>
    <property type="project" value="InterPro"/>
</dbReference>
<dbReference type="OrthoDB" id="9810297at2"/>
<evidence type="ECO:0000256" key="3">
    <source>
        <dbReference type="ARBA" id="ARBA00007494"/>
    </source>
</evidence>
<dbReference type="Gene3D" id="1.10.940.10">
    <property type="entry name" value="NusB-like"/>
    <property type="match status" value="1"/>
</dbReference>
<feature type="binding site" evidence="14">
    <location>
        <begin position="254"/>
        <end position="260"/>
    </location>
    <ligand>
        <name>S-adenosyl-L-methionine</name>
        <dbReference type="ChEBI" id="CHEBI:59789"/>
    </ligand>
</feature>
<feature type="binding site" evidence="14">
    <location>
        <position position="303"/>
    </location>
    <ligand>
        <name>S-adenosyl-L-methionine</name>
        <dbReference type="ChEBI" id="CHEBI:59789"/>
    </ligand>
</feature>
<dbReference type="InterPro" id="IPR035926">
    <property type="entry name" value="NusB-like_sf"/>
</dbReference>